<evidence type="ECO:0000256" key="1">
    <source>
        <dbReference type="SAM" id="MobiDB-lite"/>
    </source>
</evidence>
<evidence type="ECO:0000313" key="2">
    <source>
        <dbReference type="EMBL" id="KAE9337954.1"/>
    </source>
</evidence>
<proteinExistence type="predicted"/>
<sequence length="245" mass="27126">MDQPRFPHAKLALRTDDGSEVYKGLGPGFEQWALLFIEQVEMAELAHSYRWVDRAKVNKLAEHLRGRTEKYFQQHGQMWWRTQSSLWFIIEQMNAAFHGNISYQQTVKLLSSKKESTRTWNDHFIFLNAVTSASGASPTLVLENIVTFADPELMIAMMASEERANDPEVGLCEEEQALVENVFSAADPMVASVDQIEGAVTANHAGLVVDLVSLSIGSLSVESPRADSESESSAGFEMVDAGGLS</sequence>
<dbReference type="Proteomes" id="UP000486351">
    <property type="component" value="Unassembled WGS sequence"/>
</dbReference>
<name>A0A6G0RPU4_9STRA</name>
<dbReference type="AlphaFoldDB" id="A0A6G0RPU4"/>
<gene>
    <name evidence="2" type="ORF">PF008_g12284</name>
</gene>
<accession>A0A6G0RPU4</accession>
<protein>
    <submittedName>
        <fullName evidence="2">Uncharacterized protein</fullName>
    </submittedName>
</protein>
<reference evidence="2 3" key="1">
    <citation type="submission" date="2018-09" db="EMBL/GenBank/DDBJ databases">
        <title>Genomic investigation of the strawberry pathogen Phytophthora fragariae indicates pathogenicity is determined by transcriptional variation in three key races.</title>
        <authorList>
            <person name="Adams T.M."/>
            <person name="Armitage A.D."/>
            <person name="Sobczyk M.K."/>
            <person name="Bates H.J."/>
            <person name="Dunwell J.M."/>
            <person name="Nellist C.F."/>
            <person name="Harrison R.J."/>
        </authorList>
    </citation>
    <scope>NUCLEOTIDE SEQUENCE [LARGE SCALE GENOMIC DNA]</scope>
    <source>
        <strain evidence="2 3">NOV-77</strain>
    </source>
</reference>
<comment type="caution">
    <text evidence="2">The sequence shown here is derived from an EMBL/GenBank/DDBJ whole genome shotgun (WGS) entry which is preliminary data.</text>
</comment>
<organism evidence="2 3">
    <name type="scientific">Phytophthora fragariae</name>
    <dbReference type="NCBI Taxonomy" id="53985"/>
    <lineage>
        <taxon>Eukaryota</taxon>
        <taxon>Sar</taxon>
        <taxon>Stramenopiles</taxon>
        <taxon>Oomycota</taxon>
        <taxon>Peronosporomycetes</taxon>
        <taxon>Peronosporales</taxon>
        <taxon>Peronosporaceae</taxon>
        <taxon>Phytophthora</taxon>
    </lineage>
</organism>
<dbReference type="EMBL" id="QXFY01000684">
    <property type="protein sequence ID" value="KAE9337954.1"/>
    <property type="molecule type" value="Genomic_DNA"/>
</dbReference>
<feature type="region of interest" description="Disordered" evidence="1">
    <location>
        <begin position="222"/>
        <end position="245"/>
    </location>
</feature>
<evidence type="ECO:0000313" key="3">
    <source>
        <dbReference type="Proteomes" id="UP000486351"/>
    </source>
</evidence>